<proteinExistence type="predicted"/>
<dbReference type="InterPro" id="IPR001672">
    <property type="entry name" value="G6P_Isomerase"/>
</dbReference>
<dbReference type="InterPro" id="IPR035482">
    <property type="entry name" value="SIS_PGI_2"/>
</dbReference>
<gene>
    <name evidence="5" type="ORF">S01H1_20105</name>
</gene>
<evidence type="ECO:0000256" key="4">
    <source>
        <dbReference type="ARBA" id="ARBA00023235"/>
    </source>
</evidence>
<dbReference type="GO" id="GO:0097367">
    <property type="term" value="F:carbohydrate derivative binding"/>
    <property type="evidence" value="ECO:0007669"/>
    <property type="project" value="InterPro"/>
</dbReference>
<dbReference type="GO" id="GO:0006094">
    <property type="term" value="P:gluconeogenesis"/>
    <property type="evidence" value="ECO:0007669"/>
    <property type="project" value="UniProtKB-KW"/>
</dbReference>
<dbReference type="GO" id="GO:0051156">
    <property type="term" value="P:glucose 6-phosphate metabolic process"/>
    <property type="evidence" value="ECO:0007669"/>
    <property type="project" value="TreeGrafter"/>
</dbReference>
<evidence type="ECO:0000256" key="1">
    <source>
        <dbReference type="ARBA" id="ARBA00011952"/>
    </source>
</evidence>
<dbReference type="InterPro" id="IPR046348">
    <property type="entry name" value="SIS_dom_sf"/>
</dbReference>
<accession>X0TYP6</accession>
<protein>
    <recommendedName>
        <fullName evidence="1">glucose-6-phosphate isomerase</fullName>
        <ecNumber evidence="1">5.3.1.9</ecNumber>
    </recommendedName>
</protein>
<dbReference type="GO" id="GO:0048029">
    <property type="term" value="F:monosaccharide binding"/>
    <property type="evidence" value="ECO:0007669"/>
    <property type="project" value="TreeGrafter"/>
</dbReference>
<dbReference type="CDD" id="cd05016">
    <property type="entry name" value="SIS_PGI_2"/>
    <property type="match status" value="1"/>
</dbReference>
<dbReference type="PANTHER" id="PTHR11469:SF1">
    <property type="entry name" value="GLUCOSE-6-PHOSPHATE ISOMERASE"/>
    <property type="match status" value="1"/>
</dbReference>
<dbReference type="Gene3D" id="3.40.50.10490">
    <property type="entry name" value="Glucose-6-phosphate isomerase like protein, domain 1"/>
    <property type="match status" value="1"/>
</dbReference>
<evidence type="ECO:0000256" key="2">
    <source>
        <dbReference type="ARBA" id="ARBA00022432"/>
    </source>
</evidence>
<feature type="non-terminal residue" evidence="5">
    <location>
        <position position="1"/>
    </location>
</feature>
<dbReference type="PROSITE" id="PS51463">
    <property type="entry name" value="P_GLUCOSE_ISOMERASE_3"/>
    <property type="match status" value="1"/>
</dbReference>
<dbReference type="EMBL" id="BARS01010947">
    <property type="protein sequence ID" value="GAF98698.1"/>
    <property type="molecule type" value="Genomic_DNA"/>
</dbReference>
<dbReference type="AlphaFoldDB" id="X0TYP6"/>
<evidence type="ECO:0000313" key="5">
    <source>
        <dbReference type="EMBL" id="GAF98698.1"/>
    </source>
</evidence>
<organism evidence="5">
    <name type="scientific">marine sediment metagenome</name>
    <dbReference type="NCBI Taxonomy" id="412755"/>
    <lineage>
        <taxon>unclassified sequences</taxon>
        <taxon>metagenomes</taxon>
        <taxon>ecological metagenomes</taxon>
    </lineage>
</organism>
<keyword evidence="2" id="KW-0312">Gluconeogenesis</keyword>
<keyword evidence="3" id="KW-0324">Glycolysis</keyword>
<sequence length="90" mass="10090">ATEFALLRDNRPCLTIIFDRVNAYTVGQFIYLYEVTTSFAGALFNINTYDQPAVELGKEATFALMGKNGFEELAKKIQLSAKIDPAFLIF</sequence>
<dbReference type="PRINTS" id="PR00662">
    <property type="entry name" value="G6PISOMERASE"/>
</dbReference>
<comment type="caution">
    <text evidence="5">The sequence shown here is derived from an EMBL/GenBank/DDBJ whole genome shotgun (WGS) entry which is preliminary data.</text>
</comment>
<evidence type="ECO:0000256" key="3">
    <source>
        <dbReference type="ARBA" id="ARBA00023152"/>
    </source>
</evidence>
<reference evidence="5" key="1">
    <citation type="journal article" date="2014" name="Front. Microbiol.">
        <title>High frequency of phylogenetically diverse reductive dehalogenase-homologous genes in deep subseafloor sedimentary metagenomes.</title>
        <authorList>
            <person name="Kawai M."/>
            <person name="Futagami T."/>
            <person name="Toyoda A."/>
            <person name="Takaki Y."/>
            <person name="Nishi S."/>
            <person name="Hori S."/>
            <person name="Arai W."/>
            <person name="Tsubouchi T."/>
            <person name="Morono Y."/>
            <person name="Uchiyama I."/>
            <person name="Ito T."/>
            <person name="Fujiyama A."/>
            <person name="Inagaki F."/>
            <person name="Takami H."/>
        </authorList>
    </citation>
    <scope>NUCLEOTIDE SEQUENCE</scope>
    <source>
        <strain evidence="5">Expedition CK06-06</strain>
    </source>
</reference>
<dbReference type="EC" id="5.3.1.9" evidence="1"/>
<dbReference type="SUPFAM" id="SSF53697">
    <property type="entry name" value="SIS domain"/>
    <property type="match status" value="1"/>
</dbReference>
<dbReference type="GO" id="GO:0005829">
    <property type="term" value="C:cytosol"/>
    <property type="evidence" value="ECO:0007669"/>
    <property type="project" value="TreeGrafter"/>
</dbReference>
<dbReference type="Pfam" id="PF00342">
    <property type="entry name" value="PGI"/>
    <property type="match status" value="1"/>
</dbReference>
<dbReference type="InterPro" id="IPR018189">
    <property type="entry name" value="Phosphoglucose_isomerase_CS"/>
</dbReference>
<dbReference type="GO" id="GO:0006096">
    <property type="term" value="P:glycolytic process"/>
    <property type="evidence" value="ECO:0007669"/>
    <property type="project" value="UniProtKB-KW"/>
</dbReference>
<dbReference type="PANTHER" id="PTHR11469">
    <property type="entry name" value="GLUCOSE-6-PHOSPHATE ISOMERASE"/>
    <property type="match status" value="1"/>
</dbReference>
<dbReference type="PROSITE" id="PS00174">
    <property type="entry name" value="P_GLUCOSE_ISOMERASE_2"/>
    <property type="match status" value="1"/>
</dbReference>
<keyword evidence="4" id="KW-0413">Isomerase</keyword>
<dbReference type="GO" id="GO:0004347">
    <property type="term" value="F:glucose-6-phosphate isomerase activity"/>
    <property type="evidence" value="ECO:0007669"/>
    <property type="project" value="UniProtKB-EC"/>
</dbReference>
<name>X0TYP6_9ZZZZ</name>